<dbReference type="InParanoid" id="A0A7R8Z1R2"/>
<evidence type="ECO:0000256" key="4">
    <source>
        <dbReference type="ARBA" id="ARBA00022461"/>
    </source>
</evidence>
<dbReference type="GO" id="GO:0015280">
    <property type="term" value="F:ligand-gated sodium channel activity"/>
    <property type="evidence" value="ECO:0007669"/>
    <property type="project" value="TreeGrafter"/>
</dbReference>
<dbReference type="AlphaFoldDB" id="A0A7R8Z1R2"/>
<organism evidence="13 14">
    <name type="scientific">Hermetia illucens</name>
    <name type="common">Black soldier fly</name>
    <dbReference type="NCBI Taxonomy" id="343691"/>
    <lineage>
        <taxon>Eukaryota</taxon>
        <taxon>Metazoa</taxon>
        <taxon>Ecdysozoa</taxon>
        <taxon>Arthropoda</taxon>
        <taxon>Hexapoda</taxon>
        <taxon>Insecta</taxon>
        <taxon>Pterygota</taxon>
        <taxon>Neoptera</taxon>
        <taxon>Endopterygota</taxon>
        <taxon>Diptera</taxon>
        <taxon>Brachycera</taxon>
        <taxon>Stratiomyomorpha</taxon>
        <taxon>Stratiomyidae</taxon>
        <taxon>Hermetiinae</taxon>
        <taxon>Hermetia</taxon>
    </lineage>
</organism>
<keyword evidence="7" id="KW-0915">Sodium</keyword>
<evidence type="ECO:0000256" key="12">
    <source>
        <dbReference type="RuleBase" id="RU000679"/>
    </source>
</evidence>
<evidence type="ECO:0000256" key="8">
    <source>
        <dbReference type="ARBA" id="ARBA00023065"/>
    </source>
</evidence>
<proteinExistence type="inferred from homology"/>
<dbReference type="InterPro" id="IPR001873">
    <property type="entry name" value="ENaC"/>
</dbReference>
<evidence type="ECO:0000256" key="7">
    <source>
        <dbReference type="ARBA" id="ARBA00023053"/>
    </source>
</evidence>
<dbReference type="OrthoDB" id="6502088at2759"/>
<dbReference type="PANTHER" id="PTHR11690">
    <property type="entry name" value="AMILORIDE-SENSITIVE SODIUM CHANNEL-RELATED"/>
    <property type="match status" value="1"/>
</dbReference>
<evidence type="ECO:0000313" key="14">
    <source>
        <dbReference type="Proteomes" id="UP000594454"/>
    </source>
</evidence>
<keyword evidence="14" id="KW-1185">Reference proteome</keyword>
<keyword evidence="6" id="KW-1133">Transmembrane helix</keyword>
<comment type="subcellular location">
    <subcellularLocation>
        <location evidence="1">Membrane</location>
        <topology evidence="1">Multi-pass membrane protein</topology>
    </subcellularLocation>
</comment>
<evidence type="ECO:0000256" key="1">
    <source>
        <dbReference type="ARBA" id="ARBA00004141"/>
    </source>
</evidence>
<keyword evidence="4 12" id="KW-0894">Sodium channel</keyword>
<keyword evidence="5 12" id="KW-0812">Transmembrane</keyword>
<evidence type="ECO:0000256" key="9">
    <source>
        <dbReference type="ARBA" id="ARBA00023136"/>
    </source>
</evidence>
<dbReference type="Proteomes" id="UP000594454">
    <property type="component" value="Chromosome 5"/>
</dbReference>
<sequence>MHGLSNGLSIIATPIFDDAAITATYSYGVKLLVHKNNVFPSETTIEKLIPIHSEVLVRIRPTVITCSNQVRQLGVTERNCLFPEERRLRFFSEYDDENCIIECQILSIIERCECVPYYFIEVPNIPVCNFTKIPCLVDNFEHTIVRKESAEYRCECPPSCQNTIFDVQTNAIPLSITNFTIVDF</sequence>
<keyword evidence="11 12" id="KW-0407">Ion channel</keyword>
<gene>
    <name evidence="13" type="ORF">HERILL_LOCUS12501</name>
</gene>
<evidence type="ECO:0000256" key="5">
    <source>
        <dbReference type="ARBA" id="ARBA00022692"/>
    </source>
</evidence>
<keyword evidence="3 12" id="KW-0813">Transport</keyword>
<evidence type="ECO:0000256" key="3">
    <source>
        <dbReference type="ARBA" id="ARBA00022448"/>
    </source>
</evidence>
<dbReference type="EMBL" id="LR899013">
    <property type="protein sequence ID" value="CAD7089986.1"/>
    <property type="molecule type" value="Genomic_DNA"/>
</dbReference>
<keyword evidence="9" id="KW-0472">Membrane</keyword>
<protein>
    <submittedName>
        <fullName evidence="13">Uncharacterized protein</fullName>
    </submittedName>
</protein>
<keyword evidence="8 12" id="KW-0406">Ion transport</keyword>
<comment type="similarity">
    <text evidence="2 12">Belongs to the amiloride-sensitive sodium channel (TC 1.A.6) family.</text>
</comment>
<evidence type="ECO:0000256" key="10">
    <source>
        <dbReference type="ARBA" id="ARBA00023201"/>
    </source>
</evidence>
<evidence type="ECO:0000256" key="11">
    <source>
        <dbReference type="ARBA" id="ARBA00023303"/>
    </source>
</evidence>
<dbReference type="Pfam" id="PF00858">
    <property type="entry name" value="ASC"/>
    <property type="match status" value="1"/>
</dbReference>
<keyword evidence="10 12" id="KW-0739">Sodium transport</keyword>
<accession>A0A7R8Z1R2</accession>
<name>A0A7R8Z1R2_HERIL</name>
<evidence type="ECO:0000256" key="6">
    <source>
        <dbReference type="ARBA" id="ARBA00022989"/>
    </source>
</evidence>
<dbReference type="Gene3D" id="1.10.287.820">
    <property type="entry name" value="Acid-sensing ion channel domain"/>
    <property type="match status" value="1"/>
</dbReference>
<dbReference type="PANTHER" id="PTHR11690:SF237">
    <property type="entry name" value="PICKPOCKET 16-RELATED"/>
    <property type="match status" value="1"/>
</dbReference>
<evidence type="ECO:0000256" key="2">
    <source>
        <dbReference type="ARBA" id="ARBA00007193"/>
    </source>
</evidence>
<evidence type="ECO:0000313" key="13">
    <source>
        <dbReference type="EMBL" id="CAD7089986.1"/>
    </source>
</evidence>
<dbReference type="GO" id="GO:0005886">
    <property type="term" value="C:plasma membrane"/>
    <property type="evidence" value="ECO:0007669"/>
    <property type="project" value="TreeGrafter"/>
</dbReference>
<reference evidence="13 14" key="1">
    <citation type="submission" date="2020-11" db="EMBL/GenBank/DDBJ databases">
        <authorList>
            <person name="Wallbank WR R."/>
            <person name="Pardo Diaz C."/>
            <person name="Kozak K."/>
            <person name="Martin S."/>
            <person name="Jiggins C."/>
            <person name="Moest M."/>
            <person name="Warren A I."/>
            <person name="Generalovic N T."/>
            <person name="Byers J.R.P. K."/>
            <person name="Montejo-Kovacevich G."/>
            <person name="Yen C E."/>
        </authorList>
    </citation>
    <scope>NUCLEOTIDE SEQUENCE [LARGE SCALE GENOMIC DNA]</scope>
</reference>